<name>A9V122_MONBE</name>
<dbReference type="GO" id="GO:0000287">
    <property type="term" value="F:magnesium ion binding"/>
    <property type="evidence" value="ECO:0007669"/>
    <property type="project" value="InterPro"/>
</dbReference>
<dbReference type="EC" id="3.6.1.1" evidence="4"/>
<proteinExistence type="inferred from homology"/>
<evidence type="ECO:0000256" key="4">
    <source>
        <dbReference type="ARBA" id="ARBA00012146"/>
    </source>
</evidence>
<dbReference type="FunCoup" id="A9V122">
    <property type="interactions" value="1374"/>
</dbReference>
<accession>A9V122</accession>
<keyword evidence="8" id="KW-0460">Magnesium</keyword>
<evidence type="ECO:0000256" key="6">
    <source>
        <dbReference type="ARBA" id="ARBA00022723"/>
    </source>
</evidence>
<dbReference type="PROSITE" id="PS00387">
    <property type="entry name" value="PPASE"/>
    <property type="match status" value="1"/>
</dbReference>
<dbReference type="PANTHER" id="PTHR10286">
    <property type="entry name" value="INORGANIC PYROPHOSPHATASE"/>
    <property type="match status" value="1"/>
</dbReference>
<dbReference type="OMA" id="GVWAMID"/>
<evidence type="ECO:0000256" key="1">
    <source>
        <dbReference type="ARBA" id="ARBA00001946"/>
    </source>
</evidence>
<evidence type="ECO:0000256" key="3">
    <source>
        <dbReference type="ARBA" id="ARBA00006220"/>
    </source>
</evidence>
<dbReference type="GeneID" id="5891768"/>
<dbReference type="InParanoid" id="A9V122"/>
<comment type="similarity">
    <text evidence="3">Belongs to the PPase family.</text>
</comment>
<dbReference type="eggNOG" id="KOG1626">
    <property type="taxonomic scope" value="Eukaryota"/>
</dbReference>
<dbReference type="EMBL" id="CH991553">
    <property type="protein sequence ID" value="EDQ88733.1"/>
    <property type="molecule type" value="Genomic_DNA"/>
</dbReference>
<organism evidence="11 12">
    <name type="scientific">Monosiga brevicollis</name>
    <name type="common">Choanoflagellate</name>
    <dbReference type="NCBI Taxonomy" id="81824"/>
    <lineage>
        <taxon>Eukaryota</taxon>
        <taxon>Choanoflagellata</taxon>
        <taxon>Craspedida</taxon>
        <taxon>Salpingoecidae</taxon>
        <taxon>Monosiga</taxon>
    </lineage>
</organism>
<dbReference type="GO" id="GO:0005737">
    <property type="term" value="C:cytoplasm"/>
    <property type="evidence" value="ECO:0007669"/>
    <property type="project" value="UniProtKB-SubCell"/>
</dbReference>
<dbReference type="AlphaFoldDB" id="A9V122"/>
<dbReference type="SUPFAM" id="SSF50324">
    <property type="entry name" value="Inorganic pyrophosphatase"/>
    <property type="match status" value="1"/>
</dbReference>
<evidence type="ECO:0000256" key="7">
    <source>
        <dbReference type="ARBA" id="ARBA00022801"/>
    </source>
</evidence>
<keyword evidence="7" id="KW-0378">Hydrolase</keyword>
<reference evidence="11 12" key="1">
    <citation type="journal article" date="2008" name="Nature">
        <title>The genome of the choanoflagellate Monosiga brevicollis and the origin of metazoans.</title>
        <authorList>
            <consortium name="JGI Sequencing"/>
            <person name="King N."/>
            <person name="Westbrook M.J."/>
            <person name="Young S.L."/>
            <person name="Kuo A."/>
            <person name="Abedin M."/>
            <person name="Chapman J."/>
            <person name="Fairclough S."/>
            <person name="Hellsten U."/>
            <person name="Isogai Y."/>
            <person name="Letunic I."/>
            <person name="Marr M."/>
            <person name="Pincus D."/>
            <person name="Putnam N."/>
            <person name="Rokas A."/>
            <person name="Wright K.J."/>
            <person name="Zuzow R."/>
            <person name="Dirks W."/>
            <person name="Good M."/>
            <person name="Goodstein D."/>
            <person name="Lemons D."/>
            <person name="Li W."/>
            <person name="Lyons J.B."/>
            <person name="Morris A."/>
            <person name="Nichols S."/>
            <person name="Richter D.J."/>
            <person name="Salamov A."/>
            <person name="Bork P."/>
            <person name="Lim W.A."/>
            <person name="Manning G."/>
            <person name="Miller W.T."/>
            <person name="McGinnis W."/>
            <person name="Shapiro H."/>
            <person name="Tjian R."/>
            <person name="Grigoriev I.V."/>
            <person name="Rokhsar D."/>
        </authorList>
    </citation>
    <scope>NUCLEOTIDE SEQUENCE [LARGE SCALE GENOMIC DNA]</scope>
    <source>
        <strain evidence="12">MX1 / ATCC 50154</strain>
    </source>
</reference>
<dbReference type="InterPro" id="IPR008162">
    <property type="entry name" value="Pyrophosphatase"/>
</dbReference>
<evidence type="ECO:0000313" key="11">
    <source>
        <dbReference type="EMBL" id="EDQ88733.1"/>
    </source>
</evidence>
<keyword evidence="12" id="KW-1185">Reference proteome</keyword>
<evidence type="ECO:0000313" key="12">
    <source>
        <dbReference type="Proteomes" id="UP000001357"/>
    </source>
</evidence>
<dbReference type="RefSeq" id="XP_001746346.1">
    <property type="nucleotide sequence ID" value="XM_001746294.1"/>
</dbReference>
<dbReference type="GO" id="GO:0004427">
    <property type="term" value="F:inorganic diphosphate phosphatase activity"/>
    <property type="evidence" value="ECO:0000318"/>
    <property type="project" value="GO_Central"/>
</dbReference>
<dbReference type="STRING" id="81824.A9V122"/>
<evidence type="ECO:0000256" key="8">
    <source>
        <dbReference type="ARBA" id="ARBA00022842"/>
    </source>
</evidence>
<keyword evidence="5" id="KW-0963">Cytoplasm</keyword>
<dbReference type="Gene3D" id="3.90.80.10">
    <property type="entry name" value="Inorganic pyrophosphatase"/>
    <property type="match status" value="1"/>
</dbReference>
<dbReference type="CDD" id="cd00412">
    <property type="entry name" value="pyrophosphatase"/>
    <property type="match status" value="1"/>
</dbReference>
<evidence type="ECO:0000256" key="2">
    <source>
        <dbReference type="ARBA" id="ARBA00004496"/>
    </source>
</evidence>
<keyword evidence="6" id="KW-0479">Metal-binding</keyword>
<sequence length="288" mass="31940">MAYSIEERGARYTADYSVYFKNAEGRYISPFHDIPTFADEANGIVNMVCEVPRWTNAKMEISKENPLNPIRQDTKKGKMRFVDNCFPHHGYIWNYGAIPQTWENPDETDTHTGEKGDNDPIDICDLGSRVAAIGEVKQVKVLGVLAMIDDGETDWKVLGIDINDPEADKLKDVEDIEKVMGGYLAATVEWFRIYKIPAGKPENKFAFNSEAKGRDFALSIIKETREQWQKLHSGEATNSKVCVKSAIGGVDVITAEEAAEVVAASPAPAPAAPIDASVDKWHYVNLGN</sequence>
<dbReference type="InterPro" id="IPR036649">
    <property type="entry name" value="Pyrophosphatase_sf"/>
</dbReference>
<dbReference type="GO" id="GO:0006796">
    <property type="term" value="P:phosphate-containing compound metabolic process"/>
    <property type="evidence" value="ECO:0000318"/>
    <property type="project" value="GO_Central"/>
</dbReference>
<dbReference type="FunFam" id="3.90.80.10:FF:000004">
    <property type="entry name" value="Inorganic pyrophosphatase"/>
    <property type="match status" value="1"/>
</dbReference>
<comment type="cofactor">
    <cofactor evidence="1">
        <name>Mg(2+)</name>
        <dbReference type="ChEBI" id="CHEBI:18420"/>
    </cofactor>
</comment>
<dbReference type="Pfam" id="PF00719">
    <property type="entry name" value="Pyrophosphatase"/>
    <property type="match status" value="1"/>
</dbReference>
<comment type="subcellular location">
    <subcellularLocation>
        <location evidence="2">Cytoplasm</location>
    </subcellularLocation>
</comment>
<dbReference type="Proteomes" id="UP000001357">
    <property type="component" value="Unassembled WGS sequence"/>
</dbReference>
<evidence type="ECO:0000256" key="10">
    <source>
        <dbReference type="ARBA" id="ARBA00040300"/>
    </source>
</evidence>
<evidence type="ECO:0000256" key="5">
    <source>
        <dbReference type="ARBA" id="ARBA00022490"/>
    </source>
</evidence>
<dbReference type="KEGG" id="mbr:MONBRDRAFT_37328"/>
<evidence type="ECO:0000256" key="9">
    <source>
        <dbReference type="ARBA" id="ARBA00032535"/>
    </source>
</evidence>
<protein>
    <recommendedName>
        <fullName evidence="10">Inorganic pyrophosphatase</fullName>
        <ecNumber evidence="4">3.6.1.1</ecNumber>
    </recommendedName>
    <alternativeName>
        <fullName evidence="9">Pyrophosphate phospho-hydrolase</fullName>
    </alternativeName>
</protein>
<gene>
    <name evidence="11" type="ORF">MONBRDRAFT_37328</name>
</gene>